<dbReference type="eggNOG" id="COG3668">
    <property type="taxonomic scope" value="Bacteria"/>
</dbReference>
<dbReference type="Proteomes" id="UP000028623">
    <property type="component" value="Unassembled WGS sequence"/>
</dbReference>
<gene>
    <name evidence="2" type="ORF">IO89_08815</name>
</gene>
<sequence>MAYNVKISPVAKAEVRKAVAYYRKEASLKVAQNFVADYELTLKKIVQKPFFQIYYKDFRGLTFSKYPYIIFYQIDETNKFIFVKAVFNASQDIGKRPK</sequence>
<accession>A0A085BHV8</accession>
<dbReference type="InterPro" id="IPR035093">
    <property type="entry name" value="RelE/ParE_toxin_dom_sf"/>
</dbReference>
<dbReference type="Gene3D" id="3.30.2310.20">
    <property type="entry name" value="RelE-like"/>
    <property type="match status" value="1"/>
</dbReference>
<keyword evidence="3" id="KW-1185">Reference proteome</keyword>
<evidence type="ECO:0008006" key="4">
    <source>
        <dbReference type="Google" id="ProtNLM"/>
    </source>
</evidence>
<dbReference type="InterPro" id="IPR007712">
    <property type="entry name" value="RelE/ParE_toxin"/>
</dbReference>
<keyword evidence="1" id="KW-1277">Toxin-antitoxin system</keyword>
<dbReference type="RefSeq" id="WP_034975396.1">
    <property type="nucleotide sequence ID" value="NZ_FOFI01000003.1"/>
</dbReference>
<protein>
    <recommendedName>
        <fullName evidence="4">Plasmid stabilization system protein ParE</fullName>
    </recommendedName>
</protein>
<proteinExistence type="predicted"/>
<evidence type="ECO:0000256" key="1">
    <source>
        <dbReference type="ARBA" id="ARBA00022649"/>
    </source>
</evidence>
<organism evidence="2 3">
    <name type="scientific">Epilithonimonas lactis</name>
    <dbReference type="NCBI Taxonomy" id="421072"/>
    <lineage>
        <taxon>Bacteria</taxon>
        <taxon>Pseudomonadati</taxon>
        <taxon>Bacteroidota</taxon>
        <taxon>Flavobacteriia</taxon>
        <taxon>Flavobacteriales</taxon>
        <taxon>Weeksellaceae</taxon>
        <taxon>Chryseobacterium group</taxon>
        <taxon>Epilithonimonas</taxon>
    </lineage>
</organism>
<dbReference type="STRING" id="421072.SAMN04488097_2377"/>
<dbReference type="AlphaFoldDB" id="A0A085BHV8"/>
<dbReference type="OrthoDB" id="595476at2"/>
<evidence type="ECO:0000313" key="3">
    <source>
        <dbReference type="Proteomes" id="UP000028623"/>
    </source>
</evidence>
<name>A0A085BHV8_9FLAO</name>
<dbReference type="Pfam" id="PF05016">
    <property type="entry name" value="ParE_toxin"/>
    <property type="match status" value="1"/>
</dbReference>
<reference evidence="2 3" key="1">
    <citation type="submission" date="2014-07" db="EMBL/GenBank/DDBJ databases">
        <title>Epilithonimonas lactis LMG 22401 Genome.</title>
        <authorList>
            <person name="Pipes S.E."/>
            <person name="Stropko S.J."/>
        </authorList>
    </citation>
    <scope>NUCLEOTIDE SEQUENCE [LARGE SCALE GENOMIC DNA]</scope>
    <source>
        <strain evidence="2 3">LMG 24401</strain>
    </source>
</reference>
<dbReference type="EMBL" id="JPLY01000003">
    <property type="protein sequence ID" value="KFC22053.1"/>
    <property type="molecule type" value="Genomic_DNA"/>
</dbReference>
<comment type="caution">
    <text evidence="2">The sequence shown here is derived from an EMBL/GenBank/DDBJ whole genome shotgun (WGS) entry which is preliminary data.</text>
</comment>
<evidence type="ECO:0000313" key="2">
    <source>
        <dbReference type="EMBL" id="KFC22053.1"/>
    </source>
</evidence>